<dbReference type="AlphaFoldDB" id="A0A8J4VEP4"/>
<evidence type="ECO:0000313" key="3">
    <source>
        <dbReference type="Proteomes" id="UP000737018"/>
    </source>
</evidence>
<evidence type="ECO:0000256" key="1">
    <source>
        <dbReference type="SAM" id="Phobius"/>
    </source>
</evidence>
<organism evidence="2 3">
    <name type="scientific">Castanea mollissima</name>
    <name type="common">Chinese chestnut</name>
    <dbReference type="NCBI Taxonomy" id="60419"/>
    <lineage>
        <taxon>Eukaryota</taxon>
        <taxon>Viridiplantae</taxon>
        <taxon>Streptophyta</taxon>
        <taxon>Embryophyta</taxon>
        <taxon>Tracheophyta</taxon>
        <taxon>Spermatophyta</taxon>
        <taxon>Magnoliopsida</taxon>
        <taxon>eudicotyledons</taxon>
        <taxon>Gunneridae</taxon>
        <taxon>Pentapetalae</taxon>
        <taxon>rosids</taxon>
        <taxon>fabids</taxon>
        <taxon>Fagales</taxon>
        <taxon>Fagaceae</taxon>
        <taxon>Castanea</taxon>
    </lineage>
</organism>
<feature type="transmembrane region" description="Helical" evidence="1">
    <location>
        <begin position="41"/>
        <end position="64"/>
    </location>
</feature>
<keyword evidence="1" id="KW-0812">Transmembrane</keyword>
<keyword evidence="1" id="KW-1133">Transmembrane helix</keyword>
<proteinExistence type="predicted"/>
<sequence>MDSQPLPQFIVDFLAVHDWHDENPRYNCLDDHDPYIADLVLLLRASALNVTNAALVLLLIVLHAHGRQDKTKRLACFSCFCLLHVQIF</sequence>
<keyword evidence="1" id="KW-0472">Membrane</keyword>
<reference evidence="2" key="1">
    <citation type="submission" date="2020-03" db="EMBL/GenBank/DDBJ databases">
        <title>Castanea mollissima Vanexum genome sequencing.</title>
        <authorList>
            <person name="Staton M."/>
        </authorList>
    </citation>
    <scope>NUCLEOTIDE SEQUENCE</scope>
    <source>
        <tissue evidence="2">Leaf</tissue>
    </source>
</reference>
<keyword evidence="3" id="KW-1185">Reference proteome</keyword>
<gene>
    <name evidence="2" type="ORF">CMV_028004</name>
</gene>
<protein>
    <submittedName>
        <fullName evidence="2">Uncharacterized protein</fullName>
    </submittedName>
</protein>
<accession>A0A8J4VEP4</accession>
<comment type="caution">
    <text evidence="2">The sequence shown here is derived from an EMBL/GenBank/DDBJ whole genome shotgun (WGS) entry which is preliminary data.</text>
</comment>
<evidence type="ECO:0000313" key="2">
    <source>
        <dbReference type="EMBL" id="KAF3945641.1"/>
    </source>
</evidence>
<name>A0A8J4VEP4_9ROSI</name>
<dbReference type="EMBL" id="JRKL02011785">
    <property type="protein sequence ID" value="KAF3945641.1"/>
    <property type="molecule type" value="Genomic_DNA"/>
</dbReference>
<dbReference type="Proteomes" id="UP000737018">
    <property type="component" value="Unassembled WGS sequence"/>
</dbReference>